<dbReference type="GO" id="GO:0007059">
    <property type="term" value="P:chromosome segregation"/>
    <property type="evidence" value="ECO:0007669"/>
    <property type="project" value="UniProtKB-KW"/>
</dbReference>
<evidence type="ECO:0000256" key="10">
    <source>
        <dbReference type="ARBA" id="ARBA00023125"/>
    </source>
</evidence>
<evidence type="ECO:0000256" key="2">
    <source>
        <dbReference type="ARBA" id="ARBA00006474"/>
    </source>
</evidence>
<dbReference type="InterPro" id="IPR003593">
    <property type="entry name" value="AAA+_ATPase"/>
</dbReference>
<dbReference type="InterPro" id="IPR041027">
    <property type="entry name" value="FtsK_alpha"/>
</dbReference>
<keyword evidence="10" id="KW-0238">DNA-binding</keyword>
<comment type="subcellular location">
    <subcellularLocation>
        <location evidence="1">Cell membrane</location>
        <topology evidence="1">Multi-pass membrane protein</topology>
    </subcellularLocation>
</comment>
<feature type="binding site" evidence="14">
    <location>
        <begin position="458"/>
        <end position="465"/>
    </location>
    <ligand>
        <name>ATP</name>
        <dbReference type="ChEBI" id="CHEBI:30616"/>
    </ligand>
</feature>
<keyword evidence="8 14" id="KW-0067">ATP-binding</keyword>
<dbReference type="SUPFAM" id="SSF46785">
    <property type="entry name" value="Winged helix' DNA-binding domain"/>
    <property type="match status" value="1"/>
</dbReference>
<evidence type="ECO:0000256" key="14">
    <source>
        <dbReference type="PROSITE-ProRule" id="PRU00289"/>
    </source>
</evidence>
<dbReference type="Pfam" id="PF13491">
    <property type="entry name" value="FtsK_4TM"/>
    <property type="match status" value="1"/>
</dbReference>
<dbReference type="InterPro" id="IPR027417">
    <property type="entry name" value="P-loop_NTPase"/>
</dbReference>
<dbReference type="PROSITE" id="PS50901">
    <property type="entry name" value="FTSK"/>
    <property type="match status" value="1"/>
</dbReference>
<organism evidence="18 19">
    <name type="scientific">Candidatus Danuiimicrobium aquiferis</name>
    <dbReference type="NCBI Taxonomy" id="1801832"/>
    <lineage>
        <taxon>Bacteria</taxon>
        <taxon>Pseudomonadati</taxon>
        <taxon>Candidatus Omnitrophota</taxon>
        <taxon>Candidatus Danuiimicrobium</taxon>
    </lineage>
</organism>
<dbReference type="Gene3D" id="3.40.50.300">
    <property type="entry name" value="P-loop containing nucleotide triphosphate hydrolases"/>
    <property type="match status" value="1"/>
</dbReference>
<feature type="region of interest" description="Disordered" evidence="15">
    <location>
        <begin position="195"/>
        <end position="222"/>
    </location>
</feature>
<dbReference type="Gene3D" id="3.30.980.40">
    <property type="match status" value="1"/>
</dbReference>
<feature type="transmembrane region" description="Helical" evidence="16">
    <location>
        <begin position="12"/>
        <end position="33"/>
    </location>
</feature>
<dbReference type="GO" id="GO:0005886">
    <property type="term" value="C:plasma membrane"/>
    <property type="evidence" value="ECO:0007669"/>
    <property type="project" value="UniProtKB-SubCell"/>
</dbReference>
<feature type="transmembrane region" description="Helical" evidence="16">
    <location>
        <begin position="144"/>
        <end position="167"/>
    </location>
</feature>
<keyword evidence="3" id="KW-1003">Cell membrane</keyword>
<evidence type="ECO:0000256" key="6">
    <source>
        <dbReference type="ARBA" id="ARBA00022741"/>
    </source>
</evidence>
<evidence type="ECO:0000313" key="18">
    <source>
        <dbReference type="EMBL" id="OGW98036.1"/>
    </source>
</evidence>
<evidence type="ECO:0000256" key="15">
    <source>
        <dbReference type="SAM" id="MobiDB-lite"/>
    </source>
</evidence>
<comment type="subunit">
    <text evidence="13">Homohexamer. Forms a ring that surrounds DNA.</text>
</comment>
<reference evidence="18 19" key="1">
    <citation type="journal article" date="2016" name="Nat. Commun.">
        <title>Thousands of microbial genomes shed light on interconnected biogeochemical processes in an aquifer system.</title>
        <authorList>
            <person name="Anantharaman K."/>
            <person name="Brown C.T."/>
            <person name="Hug L.A."/>
            <person name="Sharon I."/>
            <person name="Castelle C.J."/>
            <person name="Probst A.J."/>
            <person name="Thomas B.C."/>
            <person name="Singh A."/>
            <person name="Wilkins M.J."/>
            <person name="Karaoz U."/>
            <person name="Brodie E.L."/>
            <person name="Williams K.H."/>
            <person name="Hubbard S.S."/>
            <person name="Banfield J.F."/>
        </authorList>
    </citation>
    <scope>NUCLEOTIDE SEQUENCE [LARGE SCALE GENOMIC DNA]</scope>
</reference>
<dbReference type="InterPro" id="IPR025199">
    <property type="entry name" value="FtsK_4TM"/>
</dbReference>
<feature type="compositionally biased region" description="Basic and acidic residues" evidence="15">
    <location>
        <begin position="261"/>
        <end position="293"/>
    </location>
</feature>
<feature type="domain" description="FtsK" evidence="17">
    <location>
        <begin position="441"/>
        <end position="641"/>
    </location>
</feature>
<dbReference type="InterPro" id="IPR002543">
    <property type="entry name" value="FtsK_dom"/>
</dbReference>
<name>A0A1G1KYP6_9BACT</name>
<sequence length="787" mass="87187">MKSSKSNQKRINEVIGTFCLLIGLFTLICLLFYHPSDVSFYTSHPNSAPRNVTGIVGVYLSHYLRFTFGLSSFAIPALFLFWACCYFLQKVPSKKWVELLGIIVSIISVSAIASLAVPQDWQISAGGVVGYLISAYFRKYVGMIGGIIIAGCFLALSLILATDFLIYPALSRFWGWAGQYFSNFSKWFKKFLPPKKQGLPPQRSKRIPGKEDEPKQEKVFVPPKVKKYGESEDAKEEQKKEDNKYEKALAILKAKREAAAKQETDFEGKETRPKKTADSVSDGKKKDEPKEDAPVSVSAPIPYQDYRLPGIDLLRARDSSEVKIEDDLQGNSKILEETLADFGVEVKVTAVEQGPVITRYELLPAPGMKVTRIVGLSDDLALALKATSIRFIAPIPGKSAIGIEIPNSTTALVTLRELIESKEYKSGKFNLPLILGKDTSGKPIVSDLEDMPHLLIAGTTGSGKTVCVNSIIAGLLYSKTPAELKFVMIDPKMVELSIYRDIPHMMTPVVTDPKKAAVTLQWVVNEMDKRYKILAASTTRNIEAFNLRDSKNTPKFAEEEIEIPERLPYIIVVIDELADLMMIAQDRVETAIMRLAQLSRAVGIHLILATQRPSVDVITGVIKANFPARISFKVASKVDSRTVLDMNGADKLLGKGDMLFLEPGQPKPIRGQAALIVDEEINRIVAFVKAQQKPEYSEELIRIQSGNLKASNAEKDELYEEAVQVVLETRQASVSVLQRKLRLGYGRAARIIDMMEDEGIVGPSQGSKPRDILVDNITSEPSLPESQ</sequence>
<keyword evidence="6 14" id="KW-0547">Nucleotide-binding</keyword>
<evidence type="ECO:0000256" key="11">
    <source>
        <dbReference type="ARBA" id="ARBA00023136"/>
    </source>
</evidence>
<keyword evidence="5 16" id="KW-0812">Transmembrane</keyword>
<feature type="transmembrane region" description="Helical" evidence="16">
    <location>
        <begin position="66"/>
        <end position="89"/>
    </location>
</feature>
<evidence type="ECO:0000256" key="9">
    <source>
        <dbReference type="ARBA" id="ARBA00022989"/>
    </source>
</evidence>
<keyword evidence="7" id="KW-0159">Chromosome partition</keyword>
<feature type="compositionally biased region" description="Polar residues" evidence="15">
    <location>
        <begin position="776"/>
        <end position="787"/>
    </location>
</feature>
<dbReference type="InterPro" id="IPR018541">
    <property type="entry name" value="Ftsk_gamma"/>
</dbReference>
<evidence type="ECO:0000256" key="4">
    <source>
        <dbReference type="ARBA" id="ARBA00022618"/>
    </source>
</evidence>
<evidence type="ECO:0000256" key="13">
    <source>
        <dbReference type="ARBA" id="ARBA00025923"/>
    </source>
</evidence>
<dbReference type="InterPro" id="IPR036390">
    <property type="entry name" value="WH_DNA-bd_sf"/>
</dbReference>
<dbReference type="InterPro" id="IPR036388">
    <property type="entry name" value="WH-like_DNA-bd_sf"/>
</dbReference>
<keyword evidence="11 16" id="KW-0472">Membrane</keyword>
<feature type="transmembrane region" description="Helical" evidence="16">
    <location>
        <begin position="96"/>
        <end position="115"/>
    </location>
</feature>
<evidence type="ECO:0000256" key="12">
    <source>
        <dbReference type="ARBA" id="ARBA00023306"/>
    </source>
</evidence>
<evidence type="ECO:0000256" key="1">
    <source>
        <dbReference type="ARBA" id="ARBA00004651"/>
    </source>
</evidence>
<dbReference type="PANTHER" id="PTHR22683">
    <property type="entry name" value="SPORULATION PROTEIN RELATED"/>
    <property type="match status" value="1"/>
</dbReference>
<evidence type="ECO:0000259" key="17">
    <source>
        <dbReference type="PROSITE" id="PS50901"/>
    </source>
</evidence>
<dbReference type="Pfam" id="PF09397">
    <property type="entry name" value="FtsK_gamma"/>
    <property type="match status" value="1"/>
</dbReference>
<evidence type="ECO:0000313" key="19">
    <source>
        <dbReference type="Proteomes" id="UP000178187"/>
    </source>
</evidence>
<comment type="caution">
    <text evidence="18">The sequence shown here is derived from an EMBL/GenBank/DDBJ whole genome shotgun (WGS) entry which is preliminary data.</text>
</comment>
<evidence type="ECO:0000256" key="5">
    <source>
        <dbReference type="ARBA" id="ARBA00022692"/>
    </source>
</evidence>
<dbReference type="GO" id="GO:0051301">
    <property type="term" value="P:cell division"/>
    <property type="evidence" value="ECO:0007669"/>
    <property type="project" value="UniProtKB-KW"/>
</dbReference>
<dbReference type="Gene3D" id="1.10.10.10">
    <property type="entry name" value="Winged helix-like DNA-binding domain superfamily/Winged helix DNA-binding domain"/>
    <property type="match status" value="1"/>
</dbReference>
<evidence type="ECO:0000256" key="7">
    <source>
        <dbReference type="ARBA" id="ARBA00022829"/>
    </source>
</evidence>
<dbReference type="Proteomes" id="UP000178187">
    <property type="component" value="Unassembled WGS sequence"/>
</dbReference>
<evidence type="ECO:0000256" key="16">
    <source>
        <dbReference type="SAM" id="Phobius"/>
    </source>
</evidence>
<dbReference type="SMART" id="SM00382">
    <property type="entry name" value="AAA"/>
    <property type="match status" value="1"/>
</dbReference>
<dbReference type="GO" id="GO:0005524">
    <property type="term" value="F:ATP binding"/>
    <property type="evidence" value="ECO:0007669"/>
    <property type="project" value="UniProtKB-UniRule"/>
</dbReference>
<feature type="region of interest" description="Disordered" evidence="15">
    <location>
        <begin position="261"/>
        <end position="297"/>
    </location>
</feature>
<keyword evidence="9 16" id="KW-1133">Transmembrane helix</keyword>
<keyword evidence="12" id="KW-0131">Cell cycle</keyword>
<dbReference type="Pfam" id="PF01580">
    <property type="entry name" value="FtsK_SpoIIIE"/>
    <property type="match status" value="1"/>
</dbReference>
<dbReference type="SMART" id="SM00843">
    <property type="entry name" value="Ftsk_gamma"/>
    <property type="match status" value="1"/>
</dbReference>
<dbReference type="AlphaFoldDB" id="A0A1G1KYP6"/>
<dbReference type="GO" id="GO:0003677">
    <property type="term" value="F:DNA binding"/>
    <property type="evidence" value="ECO:0007669"/>
    <property type="project" value="UniProtKB-KW"/>
</dbReference>
<dbReference type="PANTHER" id="PTHR22683:SF41">
    <property type="entry name" value="DNA TRANSLOCASE FTSK"/>
    <property type="match status" value="1"/>
</dbReference>
<feature type="transmembrane region" description="Helical" evidence="16">
    <location>
        <begin position="121"/>
        <end position="137"/>
    </location>
</feature>
<feature type="compositionally biased region" description="Basic and acidic residues" evidence="15">
    <location>
        <begin position="208"/>
        <end position="218"/>
    </location>
</feature>
<dbReference type="SUPFAM" id="SSF52540">
    <property type="entry name" value="P-loop containing nucleoside triphosphate hydrolases"/>
    <property type="match status" value="1"/>
</dbReference>
<gene>
    <name evidence="18" type="ORF">A3G33_07330</name>
</gene>
<feature type="region of interest" description="Disordered" evidence="15">
    <location>
        <begin position="759"/>
        <end position="787"/>
    </location>
</feature>
<accession>A0A1G1KYP6</accession>
<evidence type="ECO:0000256" key="3">
    <source>
        <dbReference type="ARBA" id="ARBA00022475"/>
    </source>
</evidence>
<evidence type="ECO:0000256" key="8">
    <source>
        <dbReference type="ARBA" id="ARBA00022840"/>
    </source>
</evidence>
<protein>
    <recommendedName>
        <fullName evidence="17">FtsK domain-containing protein</fullName>
    </recommendedName>
</protein>
<dbReference type="InterPro" id="IPR050206">
    <property type="entry name" value="FtsK/SpoIIIE/SftA"/>
</dbReference>
<dbReference type="Pfam" id="PF17854">
    <property type="entry name" value="FtsK_alpha"/>
    <property type="match status" value="1"/>
</dbReference>
<dbReference type="EMBL" id="MHFR01000037">
    <property type="protein sequence ID" value="OGW98036.1"/>
    <property type="molecule type" value="Genomic_DNA"/>
</dbReference>
<keyword evidence="4" id="KW-0132">Cell division</keyword>
<comment type="similarity">
    <text evidence="2">Belongs to the FtsK/SpoIIIE/SftA family.</text>
</comment>
<proteinExistence type="inferred from homology"/>